<sequence length="86" mass="9926">MYDLKPFELNAITDRVAVEHARRQNDTSVVLLADKHKQKEPSHKTTQKDENPNGHKRNNNKSKKKVFNKNSQNSSQCNTADPNKRL</sequence>
<dbReference type="AlphaFoldDB" id="A0A9Q3IA11"/>
<reference evidence="2" key="1">
    <citation type="submission" date="2021-03" db="EMBL/GenBank/DDBJ databases">
        <title>Draft genome sequence of rust myrtle Austropuccinia psidii MF-1, a brazilian biotype.</title>
        <authorList>
            <person name="Quecine M.C."/>
            <person name="Pachon D.M.R."/>
            <person name="Bonatelli M.L."/>
            <person name="Correr F.H."/>
            <person name="Franceschini L.M."/>
            <person name="Leite T.F."/>
            <person name="Margarido G.R.A."/>
            <person name="Almeida C.A."/>
            <person name="Ferrarezi J.A."/>
            <person name="Labate C.A."/>
        </authorList>
    </citation>
    <scope>NUCLEOTIDE SEQUENCE</scope>
    <source>
        <strain evidence="2">MF-1</strain>
    </source>
</reference>
<evidence type="ECO:0000256" key="1">
    <source>
        <dbReference type="SAM" id="MobiDB-lite"/>
    </source>
</evidence>
<dbReference type="EMBL" id="AVOT02040349">
    <property type="protein sequence ID" value="MBW0535556.1"/>
    <property type="molecule type" value="Genomic_DNA"/>
</dbReference>
<feature type="compositionally biased region" description="Basic residues" evidence="1">
    <location>
        <begin position="54"/>
        <end position="67"/>
    </location>
</feature>
<protein>
    <submittedName>
        <fullName evidence="2">Uncharacterized protein</fullName>
    </submittedName>
</protein>
<keyword evidence="3" id="KW-1185">Reference proteome</keyword>
<evidence type="ECO:0000313" key="2">
    <source>
        <dbReference type="EMBL" id="MBW0535556.1"/>
    </source>
</evidence>
<proteinExistence type="predicted"/>
<comment type="caution">
    <text evidence="2">The sequence shown here is derived from an EMBL/GenBank/DDBJ whole genome shotgun (WGS) entry which is preliminary data.</text>
</comment>
<name>A0A9Q3IA11_9BASI</name>
<accession>A0A9Q3IA11</accession>
<organism evidence="2 3">
    <name type="scientific">Austropuccinia psidii MF-1</name>
    <dbReference type="NCBI Taxonomy" id="1389203"/>
    <lineage>
        <taxon>Eukaryota</taxon>
        <taxon>Fungi</taxon>
        <taxon>Dikarya</taxon>
        <taxon>Basidiomycota</taxon>
        <taxon>Pucciniomycotina</taxon>
        <taxon>Pucciniomycetes</taxon>
        <taxon>Pucciniales</taxon>
        <taxon>Sphaerophragmiaceae</taxon>
        <taxon>Austropuccinia</taxon>
    </lineage>
</organism>
<feature type="compositionally biased region" description="Basic and acidic residues" evidence="1">
    <location>
        <begin position="33"/>
        <end position="53"/>
    </location>
</feature>
<dbReference type="Proteomes" id="UP000765509">
    <property type="component" value="Unassembled WGS sequence"/>
</dbReference>
<feature type="compositionally biased region" description="Polar residues" evidence="1">
    <location>
        <begin position="76"/>
        <end position="86"/>
    </location>
</feature>
<evidence type="ECO:0000313" key="3">
    <source>
        <dbReference type="Proteomes" id="UP000765509"/>
    </source>
</evidence>
<feature type="region of interest" description="Disordered" evidence="1">
    <location>
        <begin position="22"/>
        <end position="86"/>
    </location>
</feature>
<gene>
    <name evidence="2" type="ORF">O181_075271</name>
</gene>